<evidence type="ECO:0000313" key="2">
    <source>
        <dbReference type="Proteomes" id="UP000583279"/>
    </source>
</evidence>
<comment type="caution">
    <text evidence="1">The sequence shown here is derived from an EMBL/GenBank/DDBJ whole genome shotgun (WGS) entry which is preliminary data.</text>
</comment>
<accession>A0A7Y1PXJ1</accession>
<protein>
    <submittedName>
        <fullName evidence="1">Uncharacterized protein</fullName>
    </submittedName>
</protein>
<reference evidence="1 2" key="1">
    <citation type="journal article" date="2020" name="Front. Microbiol.">
        <title>Genetic Organization of the aprX-lipA2 Operon Affects the Proteolytic Potential of Pseudomonas Species in Milk.</title>
        <authorList>
            <person name="Maier C."/>
            <person name="Huptas C."/>
            <person name="von Neubeck M."/>
            <person name="Scherer S."/>
            <person name="Wenning M."/>
            <person name="Lucking G."/>
        </authorList>
    </citation>
    <scope>NUCLEOTIDE SEQUENCE [LARGE SCALE GENOMIC DNA]</scope>
    <source>
        <strain evidence="1 2">WS 4997</strain>
    </source>
</reference>
<proteinExistence type="predicted"/>
<dbReference type="RefSeq" id="WP_169855169.1">
    <property type="nucleotide sequence ID" value="NZ_JAAQYK010000001.1"/>
</dbReference>
<dbReference type="Proteomes" id="UP000583279">
    <property type="component" value="Unassembled WGS sequence"/>
</dbReference>
<gene>
    <name evidence="1" type="ORF">HBO18_01800</name>
</gene>
<sequence length="304" mass="33454">MTATWLSLKLIKANIMNFLKTTGWLFPLVLLAGCEAASENSSRVAAVRGVELPALPIIQGAVGGLVPTLDGKRNDMMMRQVCALARSEITQEQVEQTMLQQGIDLKKIPQQGHPLSLLTNTDLSLRMTACAAYIATSVMILPKTSEFMVEVGTTDPEKSKVISIDSQKLNKFLSVQLAVAKADADLFALIASELEKSPGLTVDQYKRRAQISFAMIAPAYLQLVKNFYVSGNENVYTLLEYSERNFNFRSSDGYLFVLGFGGLSLSFDKVPWYGAGKLLGKTYMLDVAYFDLELIKLVRGARAD</sequence>
<name>A0A7Y1PXJ1_9PSED</name>
<evidence type="ECO:0000313" key="1">
    <source>
        <dbReference type="EMBL" id="NNA42850.1"/>
    </source>
</evidence>
<organism evidence="1 2">
    <name type="scientific">Pseudomonas lactis</name>
    <dbReference type="NCBI Taxonomy" id="1615674"/>
    <lineage>
        <taxon>Bacteria</taxon>
        <taxon>Pseudomonadati</taxon>
        <taxon>Pseudomonadota</taxon>
        <taxon>Gammaproteobacteria</taxon>
        <taxon>Pseudomonadales</taxon>
        <taxon>Pseudomonadaceae</taxon>
        <taxon>Pseudomonas</taxon>
    </lineage>
</organism>
<dbReference type="AlphaFoldDB" id="A0A7Y1PXJ1"/>
<dbReference type="EMBL" id="JAAQYK010000001">
    <property type="protein sequence ID" value="NNA42850.1"/>
    <property type="molecule type" value="Genomic_DNA"/>
</dbReference>